<sequence>MTTGRLSARGAASILVPEGYQLVQVHADAGDEAASSQETSFVDEDFDSIGCVKPGITKIKKLTTLTVASKMANIVKLPLNHPVTILRLPRDFLVDTIKNRFTSAYVLHNCGSDI</sequence>
<dbReference type="InParanoid" id="C3ZCN8"/>
<accession>C3ZCN8</accession>
<gene>
    <name evidence="1" type="ORF">BRAFLDRAFT_63988</name>
</gene>
<organism>
    <name type="scientific">Branchiostoma floridae</name>
    <name type="common">Florida lancelet</name>
    <name type="synonym">Amphioxus</name>
    <dbReference type="NCBI Taxonomy" id="7739"/>
    <lineage>
        <taxon>Eukaryota</taxon>
        <taxon>Metazoa</taxon>
        <taxon>Chordata</taxon>
        <taxon>Cephalochordata</taxon>
        <taxon>Leptocardii</taxon>
        <taxon>Amphioxiformes</taxon>
        <taxon>Branchiostomatidae</taxon>
        <taxon>Branchiostoma</taxon>
    </lineage>
</organism>
<proteinExistence type="predicted"/>
<name>C3ZCN8_BRAFL</name>
<dbReference type="AlphaFoldDB" id="C3ZCN8"/>
<protein>
    <submittedName>
        <fullName evidence="1">Uncharacterized protein</fullName>
    </submittedName>
</protein>
<evidence type="ECO:0000313" key="1">
    <source>
        <dbReference type="EMBL" id="EEN49742.1"/>
    </source>
</evidence>
<reference evidence="1" key="1">
    <citation type="journal article" date="2008" name="Nature">
        <title>The amphioxus genome and the evolution of the chordate karyotype.</title>
        <authorList>
            <consortium name="US DOE Joint Genome Institute (JGI-PGF)"/>
            <person name="Putnam N.H."/>
            <person name="Butts T."/>
            <person name="Ferrier D.E.K."/>
            <person name="Furlong R.F."/>
            <person name="Hellsten U."/>
            <person name="Kawashima T."/>
            <person name="Robinson-Rechavi M."/>
            <person name="Shoguchi E."/>
            <person name="Terry A."/>
            <person name="Yu J.-K."/>
            <person name="Benito-Gutierrez E.L."/>
            <person name="Dubchak I."/>
            <person name="Garcia-Fernandez J."/>
            <person name="Gibson-Brown J.J."/>
            <person name="Grigoriev I.V."/>
            <person name="Horton A.C."/>
            <person name="de Jong P.J."/>
            <person name="Jurka J."/>
            <person name="Kapitonov V.V."/>
            <person name="Kohara Y."/>
            <person name="Kuroki Y."/>
            <person name="Lindquist E."/>
            <person name="Lucas S."/>
            <person name="Osoegawa K."/>
            <person name="Pennacchio L.A."/>
            <person name="Salamov A.A."/>
            <person name="Satou Y."/>
            <person name="Sauka-Spengler T."/>
            <person name="Schmutz J."/>
            <person name="Shin-I T."/>
            <person name="Toyoda A."/>
            <person name="Bronner-Fraser M."/>
            <person name="Fujiyama A."/>
            <person name="Holland L.Z."/>
            <person name="Holland P.W.H."/>
            <person name="Satoh N."/>
            <person name="Rokhsar D.S."/>
        </authorList>
    </citation>
    <scope>NUCLEOTIDE SEQUENCE [LARGE SCALE GENOMIC DNA]</scope>
    <source>
        <strain evidence="1">S238N-H82</strain>
        <tissue evidence="1">Testes</tissue>
    </source>
</reference>
<dbReference type="EMBL" id="GG666608">
    <property type="protein sequence ID" value="EEN49742.1"/>
    <property type="molecule type" value="Genomic_DNA"/>
</dbReference>